<protein>
    <recommendedName>
        <fullName evidence="3">Acetyltransferase (GNAT) family protein</fullName>
    </recommendedName>
</protein>
<dbReference type="InterPro" id="IPR016181">
    <property type="entry name" value="Acyl_CoA_acyltransferase"/>
</dbReference>
<name>A0ABP4EIY0_9ACTN</name>
<dbReference type="EMBL" id="BAAALG010000013">
    <property type="protein sequence ID" value="GAA1111544.1"/>
    <property type="molecule type" value="Genomic_DNA"/>
</dbReference>
<proteinExistence type="predicted"/>
<dbReference type="RefSeq" id="WP_343996257.1">
    <property type="nucleotide sequence ID" value="NZ_BAAALG010000013.1"/>
</dbReference>
<dbReference type="Proteomes" id="UP001501581">
    <property type="component" value="Unassembled WGS sequence"/>
</dbReference>
<gene>
    <name evidence="1" type="ORF">GCM10009668_35990</name>
</gene>
<dbReference type="SUPFAM" id="SSF55729">
    <property type="entry name" value="Acyl-CoA N-acyltransferases (Nat)"/>
    <property type="match status" value="1"/>
</dbReference>
<evidence type="ECO:0000313" key="2">
    <source>
        <dbReference type="Proteomes" id="UP001501581"/>
    </source>
</evidence>
<keyword evidence="2" id="KW-1185">Reference proteome</keyword>
<reference evidence="2" key="1">
    <citation type="journal article" date="2019" name="Int. J. Syst. Evol. Microbiol.">
        <title>The Global Catalogue of Microorganisms (GCM) 10K type strain sequencing project: providing services to taxonomists for standard genome sequencing and annotation.</title>
        <authorList>
            <consortium name="The Broad Institute Genomics Platform"/>
            <consortium name="The Broad Institute Genome Sequencing Center for Infectious Disease"/>
            <person name="Wu L."/>
            <person name="Ma J."/>
        </authorList>
    </citation>
    <scope>NUCLEOTIDE SEQUENCE [LARGE SCALE GENOMIC DNA]</scope>
    <source>
        <strain evidence="2">JCM 13008</strain>
    </source>
</reference>
<evidence type="ECO:0000313" key="1">
    <source>
        <dbReference type="EMBL" id="GAA1111544.1"/>
    </source>
</evidence>
<accession>A0ABP4EIY0</accession>
<organism evidence="1 2">
    <name type="scientific">Nocardioides dubius</name>
    <dbReference type="NCBI Taxonomy" id="317019"/>
    <lineage>
        <taxon>Bacteria</taxon>
        <taxon>Bacillati</taxon>
        <taxon>Actinomycetota</taxon>
        <taxon>Actinomycetes</taxon>
        <taxon>Propionibacteriales</taxon>
        <taxon>Nocardioidaceae</taxon>
        <taxon>Nocardioides</taxon>
    </lineage>
</organism>
<dbReference type="CDD" id="cd04301">
    <property type="entry name" value="NAT_SF"/>
    <property type="match status" value="1"/>
</dbReference>
<dbReference type="Gene3D" id="3.40.630.30">
    <property type="match status" value="1"/>
</dbReference>
<sequence length="297" mass="31255">MITWSWRDRLEGDDAVEVAALLAESVDYDAEAGFSTARPDAPASGAVHHLVVTMPPAGSRGSAELDRLPDVRVVAYLRLDRDGATAQAELVVRPAFRSRGIGTLLLEQLALAPDGWASMPGLVTLEGWSHGAHPAADRMRSRFGGVVEHAVFKTLRPLGGSRPFVAPVAAIRESAAPEAVTELVPGHRAAMAPGELATLGLVRTVIALEEGEGSALLGWDPGGAGEQVATLTVLPGEGGSRTALRELTVQALLVLQGAGVRMVQAYVDALDDVAVSVARELEFVHDQSDLRYRLALG</sequence>
<comment type="caution">
    <text evidence="1">The sequence shown here is derived from an EMBL/GenBank/DDBJ whole genome shotgun (WGS) entry which is preliminary data.</text>
</comment>
<evidence type="ECO:0008006" key="3">
    <source>
        <dbReference type="Google" id="ProtNLM"/>
    </source>
</evidence>